<dbReference type="InterPro" id="IPR037066">
    <property type="entry name" value="Plug_dom_sf"/>
</dbReference>
<evidence type="ECO:0000256" key="12">
    <source>
        <dbReference type="ARBA" id="ARBA00023170"/>
    </source>
</evidence>
<evidence type="ECO:0000256" key="3">
    <source>
        <dbReference type="ARBA" id="ARBA00022448"/>
    </source>
</evidence>
<keyword evidence="6 14" id="KW-0812">Transmembrane</keyword>
<keyword evidence="5" id="KW-0410">Iron transport</keyword>
<dbReference type="Pfam" id="PF00593">
    <property type="entry name" value="TonB_dep_Rec_b-barrel"/>
    <property type="match status" value="1"/>
</dbReference>
<dbReference type="RefSeq" id="WP_209651324.1">
    <property type="nucleotide sequence ID" value="NZ_JBEPNW010000003.1"/>
</dbReference>
<evidence type="ECO:0000256" key="10">
    <source>
        <dbReference type="ARBA" id="ARBA00023077"/>
    </source>
</evidence>
<dbReference type="PANTHER" id="PTHR32552:SF68">
    <property type="entry name" value="FERRICHROME OUTER MEMBRANE TRANSPORTER_PHAGE RECEPTOR"/>
    <property type="match status" value="1"/>
</dbReference>
<evidence type="ECO:0000256" key="13">
    <source>
        <dbReference type="ARBA" id="ARBA00023237"/>
    </source>
</evidence>
<keyword evidence="18" id="KW-1185">Reference proteome</keyword>
<dbReference type="PANTHER" id="PTHR32552">
    <property type="entry name" value="FERRICHROME IRON RECEPTOR-RELATED"/>
    <property type="match status" value="1"/>
</dbReference>
<reference evidence="17 18" key="1">
    <citation type="submission" date="2024-06" db="EMBL/GenBank/DDBJ databases">
        <title>Genomics of switchgrass bacterial isolates.</title>
        <authorList>
            <person name="Shade A."/>
        </authorList>
    </citation>
    <scope>NUCLEOTIDE SEQUENCE [LARGE SCALE GENOMIC DNA]</scope>
    <source>
        <strain evidence="17 18">PvP084</strain>
    </source>
</reference>
<dbReference type="SMART" id="SM00965">
    <property type="entry name" value="STN"/>
    <property type="match status" value="1"/>
</dbReference>
<evidence type="ECO:0000256" key="9">
    <source>
        <dbReference type="ARBA" id="ARBA00023065"/>
    </source>
</evidence>
<dbReference type="Gene3D" id="2.40.170.20">
    <property type="entry name" value="TonB-dependent receptor, beta-barrel domain"/>
    <property type="match status" value="1"/>
</dbReference>
<dbReference type="InterPro" id="IPR011662">
    <property type="entry name" value="Secretin/TonB_short_N"/>
</dbReference>
<keyword evidence="3 14" id="KW-0813">Transport</keyword>
<keyword evidence="9" id="KW-0406">Ion transport</keyword>
<dbReference type="Pfam" id="PF07715">
    <property type="entry name" value="Plug"/>
    <property type="match status" value="1"/>
</dbReference>
<evidence type="ECO:0000256" key="7">
    <source>
        <dbReference type="ARBA" id="ARBA00022729"/>
    </source>
</evidence>
<comment type="similarity">
    <text evidence="2 14 15">Belongs to the TonB-dependent receptor family.</text>
</comment>
<evidence type="ECO:0000259" key="16">
    <source>
        <dbReference type="SMART" id="SM00965"/>
    </source>
</evidence>
<evidence type="ECO:0000256" key="8">
    <source>
        <dbReference type="ARBA" id="ARBA00023004"/>
    </source>
</evidence>
<evidence type="ECO:0000256" key="5">
    <source>
        <dbReference type="ARBA" id="ARBA00022496"/>
    </source>
</evidence>
<accession>A0ABV2NSW1</accession>
<evidence type="ECO:0000256" key="2">
    <source>
        <dbReference type="ARBA" id="ARBA00009810"/>
    </source>
</evidence>
<dbReference type="SUPFAM" id="SSF56935">
    <property type="entry name" value="Porins"/>
    <property type="match status" value="1"/>
</dbReference>
<dbReference type="InterPro" id="IPR010105">
    <property type="entry name" value="TonB_sidphr_rcpt"/>
</dbReference>
<feature type="domain" description="Secretin/TonB short N-terminal" evidence="16">
    <location>
        <begin position="104"/>
        <end position="155"/>
    </location>
</feature>
<evidence type="ECO:0000256" key="6">
    <source>
        <dbReference type="ARBA" id="ARBA00022692"/>
    </source>
</evidence>
<dbReference type="Gene3D" id="2.170.130.10">
    <property type="entry name" value="TonB-dependent receptor, plug domain"/>
    <property type="match status" value="1"/>
</dbReference>
<keyword evidence="10 15" id="KW-0798">TonB box</keyword>
<dbReference type="NCBIfam" id="TIGR01783">
    <property type="entry name" value="TonB-siderophor"/>
    <property type="match status" value="1"/>
</dbReference>
<dbReference type="EMBL" id="JBEPNW010000003">
    <property type="protein sequence ID" value="MET3869619.1"/>
    <property type="molecule type" value="Genomic_DNA"/>
</dbReference>
<evidence type="ECO:0000313" key="18">
    <source>
        <dbReference type="Proteomes" id="UP001549119"/>
    </source>
</evidence>
<evidence type="ECO:0000256" key="14">
    <source>
        <dbReference type="PROSITE-ProRule" id="PRU01360"/>
    </source>
</evidence>
<dbReference type="InterPro" id="IPR012910">
    <property type="entry name" value="Plug_dom"/>
</dbReference>
<keyword evidence="11 14" id="KW-0472">Membrane</keyword>
<dbReference type="Proteomes" id="UP001549119">
    <property type="component" value="Unassembled WGS sequence"/>
</dbReference>
<dbReference type="PROSITE" id="PS52016">
    <property type="entry name" value="TONB_DEPENDENT_REC_3"/>
    <property type="match status" value="1"/>
</dbReference>
<keyword evidence="4 14" id="KW-1134">Transmembrane beta strand</keyword>
<name>A0ABV2NSW1_9HYPH</name>
<dbReference type="InterPro" id="IPR036942">
    <property type="entry name" value="Beta-barrel_TonB_sf"/>
</dbReference>
<dbReference type="CDD" id="cd01347">
    <property type="entry name" value="ligand_gated_channel"/>
    <property type="match status" value="1"/>
</dbReference>
<evidence type="ECO:0000256" key="4">
    <source>
        <dbReference type="ARBA" id="ARBA00022452"/>
    </source>
</evidence>
<sequence length="885" mass="95142">MAVWNLGGTLGSALGGTLGSALGGTWRRAALASASLIAIGQASAAQERPITPTFVRAGERLNIVPVAAGDAGPPRALSARRVRLSIAPGPLEPALASLIARTGLSLAYRTALTENRATRGVEGDVLPLEALARLLDGTGLTYRAAKHATITLVNPRYAQASLPPGDSNAPTPVGAAAAAVTLDELSVEAQQPTFGTTGFVATRSTAGSKGNDSILETPATVSVITRDELNVRGVQDVNLAVAYTPNVQAVDYPGGQGGPTFTLRGFNANNFDSVYEDGLRYGFNSFDQNIEPYAYERVDVVKGPISVLYGQGQPGGIINLVSKRPTFVPFNEVFLQGGNYGRVQAGFDLSGPVEGAPQFAYRVTGLVRNADSQVKYTPDDRTFIAPALTWRPDADTALTVLGKYAEYRGGGSEQSLPIVGSILPSARGFFPRSPFVGQPNFNTGLLENKEIGYILDHSFAPGWLLHAAFRAYETTSKFDAVGASPAFTPPGFLAVSVFPYLRDQSSQGLLTDNYVQGRFDTWDIQHDVVLGVGFQNYYRRDARTFPNGYPTSAANRLIDLYDPVYNLGIAFPQRTNVATRALQQQTGAYVQDQMKWNGFILTGSLRNDWVEQQVRTTFNFPNLPVATLNRTTIDNQNFSALSYRAALGYAFAAGIVPYAAYSTSFNPQIAGQRADGSALPPREASQIEGGVKWQPVGTNALVTASYFEITQTNIPLADPLNPGFFIVTGAAESRGFELEGKASLFDGFNLIFGYAHLNTKVTRNATNPALVGNRLPNAPDNTLSLFADYTLPLNSPFAGFRAGAGVRYVGERTDATNVDRIPAYALVDASLNYDLAQLNPAWKGAVLSVNANNIFDQRYFTSGFYTGYVFEGFRRSVFGTLTYRW</sequence>
<proteinExistence type="inferred from homology"/>
<protein>
    <submittedName>
        <fullName evidence="17">Iron complex outermembrane receptor protein</fullName>
    </submittedName>
</protein>
<dbReference type="Gene3D" id="3.55.50.30">
    <property type="match status" value="1"/>
</dbReference>
<keyword evidence="12 17" id="KW-0675">Receptor</keyword>
<evidence type="ECO:0000256" key="15">
    <source>
        <dbReference type="RuleBase" id="RU003357"/>
    </source>
</evidence>
<gene>
    <name evidence="17" type="ORF">ABIC20_006997</name>
</gene>
<keyword evidence="7" id="KW-0732">Signal</keyword>
<evidence type="ECO:0000313" key="17">
    <source>
        <dbReference type="EMBL" id="MET3869619.1"/>
    </source>
</evidence>
<dbReference type="InterPro" id="IPR039426">
    <property type="entry name" value="TonB-dep_rcpt-like"/>
</dbReference>
<evidence type="ECO:0000256" key="1">
    <source>
        <dbReference type="ARBA" id="ARBA00004571"/>
    </source>
</evidence>
<organism evidence="17 18">
    <name type="scientific">Methylobacterium radiotolerans</name>
    <dbReference type="NCBI Taxonomy" id="31998"/>
    <lineage>
        <taxon>Bacteria</taxon>
        <taxon>Pseudomonadati</taxon>
        <taxon>Pseudomonadota</taxon>
        <taxon>Alphaproteobacteria</taxon>
        <taxon>Hyphomicrobiales</taxon>
        <taxon>Methylobacteriaceae</taxon>
        <taxon>Methylobacterium</taxon>
    </lineage>
</organism>
<comment type="caution">
    <text evidence="17">The sequence shown here is derived from an EMBL/GenBank/DDBJ whole genome shotgun (WGS) entry which is preliminary data.</text>
</comment>
<dbReference type="InterPro" id="IPR000531">
    <property type="entry name" value="Beta-barrel_TonB"/>
</dbReference>
<keyword evidence="8" id="KW-0408">Iron</keyword>
<comment type="subcellular location">
    <subcellularLocation>
        <location evidence="1 14">Cell outer membrane</location>
        <topology evidence="1 14">Multi-pass membrane protein</topology>
    </subcellularLocation>
</comment>
<keyword evidence="13 14" id="KW-0998">Cell outer membrane</keyword>
<evidence type="ECO:0000256" key="11">
    <source>
        <dbReference type="ARBA" id="ARBA00023136"/>
    </source>
</evidence>